<sequence>MSNRFRNSVLTSVAAVAFCMGWIDDRSTIGAEAQVPADSDSDQAAPLDAEAIQAAVDKLTSRQFLTRQTAFEKLISSGDAAIDALQHAALVEDLETSARCIDALIQIAKNEDSKAAVLAAMKKIADQAESDMSSVAAKQVELLSMTNEELAIRKLESYGERIVRRADTPMLSLTITKEKSIQQLRHFPNLRMVSLSGPMITDNALLQLTDLPSLNTLSIRNTSITSDAFAHLEKSRSLRGLMLDDRVIDESLVASIGKIPALQTLTLQTRIGEIELGYLEKLPKLTTLSLSEVILSQPGVDSLNRLRQIGSISISISDANDEECAHIAKLELPVSLSLKHSLAISVKGWDSIGKSSAQKLSVYRCGFDDDSLQALSANASMESISISKSAITDEGLKHLHGNQSLKSLFLRETSVTRDGADQLLTALPNVRYIHFNGTSMVGGRGTAPAFARPKSRNVSFTNIPPQTHKSAHLRNKIDDSTINTLKAEPRLGTVFAVYDEPTDQELAKLKDLSMTGLVIKSESISSQVLGAFNNHPSIAEVTLRSSKITDQAIDDLLLLPALTRVSLHDSQITDVGIQRLIDGLAQKSQIRWLELSGCEQLTNDAFADLARLNGLQQIFLNDNPGLTSQVFGEVGKVDSISEIRFGGASVDPADIDSISDLALDRIHFANSKLTDDVLRKVAEAFPDLTQIGLSESDVSDDAMKSLAKLAKLEWIFMHGTPVTEVGLQHLSPLQHLKYVYASRSQIGPEAVKQFHQQHPGTNLQLH</sequence>
<dbReference type="KEGG" id="rlc:K227x_07610"/>
<dbReference type="EMBL" id="CP036525">
    <property type="protein sequence ID" value="QDT02385.1"/>
    <property type="molecule type" value="Genomic_DNA"/>
</dbReference>
<evidence type="ECO:0000313" key="2">
    <source>
        <dbReference type="Proteomes" id="UP000318538"/>
    </source>
</evidence>
<dbReference type="InterPro" id="IPR006553">
    <property type="entry name" value="Leu-rich_rpt_Cys-con_subtyp"/>
</dbReference>
<dbReference type="OrthoDB" id="292187at2"/>
<dbReference type="GO" id="GO:0031146">
    <property type="term" value="P:SCF-dependent proteasomal ubiquitin-dependent protein catabolic process"/>
    <property type="evidence" value="ECO:0007669"/>
    <property type="project" value="TreeGrafter"/>
</dbReference>
<protein>
    <submittedName>
        <fullName evidence="1">Leucine Rich repeats (2 copies)</fullName>
    </submittedName>
</protein>
<proteinExistence type="predicted"/>
<reference evidence="1 2" key="1">
    <citation type="submission" date="2019-02" db="EMBL/GenBank/DDBJ databases">
        <title>Deep-cultivation of Planctomycetes and their phenomic and genomic characterization uncovers novel biology.</title>
        <authorList>
            <person name="Wiegand S."/>
            <person name="Jogler M."/>
            <person name="Boedeker C."/>
            <person name="Pinto D."/>
            <person name="Vollmers J."/>
            <person name="Rivas-Marin E."/>
            <person name="Kohn T."/>
            <person name="Peeters S.H."/>
            <person name="Heuer A."/>
            <person name="Rast P."/>
            <person name="Oberbeckmann S."/>
            <person name="Bunk B."/>
            <person name="Jeske O."/>
            <person name="Meyerdierks A."/>
            <person name="Storesund J.E."/>
            <person name="Kallscheuer N."/>
            <person name="Luecker S."/>
            <person name="Lage O.M."/>
            <person name="Pohl T."/>
            <person name="Merkel B.J."/>
            <person name="Hornburger P."/>
            <person name="Mueller R.-W."/>
            <person name="Bruemmer F."/>
            <person name="Labrenz M."/>
            <person name="Spormann A.M."/>
            <person name="Op den Camp H."/>
            <person name="Overmann J."/>
            <person name="Amann R."/>
            <person name="Jetten M.S.M."/>
            <person name="Mascher T."/>
            <person name="Medema M.H."/>
            <person name="Devos D.P."/>
            <person name="Kaster A.-K."/>
            <person name="Ovreas L."/>
            <person name="Rohde M."/>
            <person name="Galperin M.Y."/>
            <person name="Jogler C."/>
        </authorList>
    </citation>
    <scope>NUCLEOTIDE SEQUENCE [LARGE SCALE GENOMIC DNA]</scope>
    <source>
        <strain evidence="1 2">K22_7</strain>
    </source>
</reference>
<dbReference type="PANTHER" id="PTHR13318">
    <property type="entry name" value="PARTNER OF PAIRED, ISOFORM B-RELATED"/>
    <property type="match status" value="1"/>
</dbReference>
<dbReference type="GO" id="GO:0019005">
    <property type="term" value="C:SCF ubiquitin ligase complex"/>
    <property type="evidence" value="ECO:0007669"/>
    <property type="project" value="TreeGrafter"/>
</dbReference>
<name>A0A517N5I2_9BACT</name>
<keyword evidence="2" id="KW-1185">Reference proteome</keyword>
<dbReference type="SUPFAM" id="SSF52047">
    <property type="entry name" value="RNI-like"/>
    <property type="match status" value="2"/>
</dbReference>
<dbReference type="InterPro" id="IPR032675">
    <property type="entry name" value="LRR_dom_sf"/>
</dbReference>
<dbReference type="RefSeq" id="WP_145168098.1">
    <property type="nucleotide sequence ID" value="NZ_CP036525.1"/>
</dbReference>
<dbReference type="Proteomes" id="UP000318538">
    <property type="component" value="Chromosome"/>
</dbReference>
<gene>
    <name evidence="1" type="ORF">K227x_07610</name>
</gene>
<dbReference type="SMART" id="SM00367">
    <property type="entry name" value="LRR_CC"/>
    <property type="match status" value="5"/>
</dbReference>
<dbReference type="AlphaFoldDB" id="A0A517N5I2"/>
<organism evidence="1 2">
    <name type="scientific">Rubripirellula lacrimiformis</name>
    <dbReference type="NCBI Taxonomy" id="1930273"/>
    <lineage>
        <taxon>Bacteria</taxon>
        <taxon>Pseudomonadati</taxon>
        <taxon>Planctomycetota</taxon>
        <taxon>Planctomycetia</taxon>
        <taxon>Pirellulales</taxon>
        <taxon>Pirellulaceae</taxon>
        <taxon>Rubripirellula</taxon>
    </lineage>
</organism>
<dbReference type="Gene3D" id="3.80.10.10">
    <property type="entry name" value="Ribonuclease Inhibitor"/>
    <property type="match status" value="4"/>
</dbReference>
<evidence type="ECO:0000313" key="1">
    <source>
        <dbReference type="EMBL" id="QDT02385.1"/>
    </source>
</evidence>
<accession>A0A517N5I2</accession>